<feature type="region of interest" description="Disordered" evidence="7">
    <location>
        <begin position="432"/>
        <end position="453"/>
    </location>
</feature>
<dbReference type="InterPro" id="IPR021134">
    <property type="entry name" value="Bestrophin-like"/>
</dbReference>
<feature type="compositionally biased region" description="Low complexity" evidence="7">
    <location>
        <begin position="440"/>
        <end position="453"/>
    </location>
</feature>
<dbReference type="PANTHER" id="PTHR10736">
    <property type="entry name" value="BESTROPHIN"/>
    <property type="match status" value="1"/>
</dbReference>
<dbReference type="Pfam" id="PF01062">
    <property type="entry name" value="Bestrophin"/>
    <property type="match status" value="1"/>
</dbReference>
<dbReference type="GO" id="GO:0034707">
    <property type="term" value="C:chloride channel complex"/>
    <property type="evidence" value="ECO:0007669"/>
    <property type="project" value="UniProtKB-KW"/>
</dbReference>
<keyword evidence="6" id="KW-1003">Cell membrane</keyword>
<evidence type="ECO:0000256" key="6">
    <source>
        <dbReference type="RuleBase" id="RU363126"/>
    </source>
</evidence>
<feature type="transmembrane region" description="Helical" evidence="6">
    <location>
        <begin position="156"/>
        <end position="175"/>
    </location>
</feature>
<sequence>MVSDEMRQMTLLEYRDSLASPRILGLMTVLYTDVVSRSTTWNFAKLLFRWKGSLWKVIWAELVLWLLVYTLVSLMYRLLLNCDQREQFENFVKFWSQYTGASFVPLTFILGFFVSLVVRRWWSMYESLGSTESVATLLASYIKGSDEETIIMKRNIVRYLVLTQAMVYLMISLGFRKRYPNLEALRNAGIVNDIELKIMEETDSPNLKHWMPINWAMSLIKLAKRDGKIESDSDNYVVDLYARLRDYKNNLSRVSNYMCVPIPLAYTQVVFLAVRLYFLIALFANQYLNINNTVGGVNKCPRNSTTASSSSSSNKAPEIELRFGVDLFFPFATVVEFFFYVGWVKVAESLFNPFGGDDDDFEVNELLVRNLQNGLLIVDGAFNKTPAQIRDPYSKTGSDAPFPPTKKHRSFIDIPIPAIKRSVNRIQDTAVNQFHDVNNSRHQSLHSSQQRRP</sequence>
<dbReference type="GO" id="GO:0005886">
    <property type="term" value="C:plasma membrane"/>
    <property type="evidence" value="ECO:0007669"/>
    <property type="project" value="UniProtKB-SubCell"/>
</dbReference>
<dbReference type="PANTHER" id="PTHR10736:SF0">
    <property type="entry name" value="BESTROPHIN HOMOLOG"/>
    <property type="match status" value="1"/>
</dbReference>
<dbReference type="WBParaSite" id="PSAMB.scaffold23size113048.g481.t1">
    <property type="protein sequence ID" value="PSAMB.scaffold23size113048.g481.t1"/>
    <property type="gene ID" value="PSAMB.scaffold23size113048.g481"/>
</dbReference>
<evidence type="ECO:0000256" key="2">
    <source>
        <dbReference type="ARBA" id="ARBA00022692"/>
    </source>
</evidence>
<keyword evidence="4 6" id="KW-0472">Membrane</keyword>
<keyword evidence="6" id="KW-0406">Ion transport</keyword>
<evidence type="ECO:0000256" key="4">
    <source>
        <dbReference type="ARBA" id="ARBA00023136"/>
    </source>
</evidence>
<comment type="similarity">
    <text evidence="5 6">Belongs to the anion channel-forming bestrophin (TC 1.A.46) family. Calcium-sensitive chloride channel subfamily.</text>
</comment>
<evidence type="ECO:0000256" key="1">
    <source>
        <dbReference type="ARBA" id="ARBA00004370"/>
    </source>
</evidence>
<proteinExistence type="inferred from homology"/>
<evidence type="ECO:0000313" key="8">
    <source>
        <dbReference type="Proteomes" id="UP000887566"/>
    </source>
</evidence>
<organism evidence="8 9">
    <name type="scientific">Plectus sambesii</name>
    <dbReference type="NCBI Taxonomy" id="2011161"/>
    <lineage>
        <taxon>Eukaryota</taxon>
        <taxon>Metazoa</taxon>
        <taxon>Ecdysozoa</taxon>
        <taxon>Nematoda</taxon>
        <taxon>Chromadorea</taxon>
        <taxon>Plectida</taxon>
        <taxon>Plectina</taxon>
        <taxon>Plectoidea</taxon>
        <taxon>Plectidae</taxon>
        <taxon>Plectus</taxon>
    </lineage>
</organism>
<accession>A0A914VST1</accession>
<feature type="transmembrane region" description="Helical" evidence="6">
    <location>
        <begin position="98"/>
        <end position="118"/>
    </location>
</feature>
<dbReference type="Proteomes" id="UP000887566">
    <property type="component" value="Unplaced"/>
</dbReference>
<protein>
    <recommendedName>
        <fullName evidence="6">Bestrophin homolog</fullName>
    </recommendedName>
</protein>
<evidence type="ECO:0000256" key="3">
    <source>
        <dbReference type="ARBA" id="ARBA00022989"/>
    </source>
</evidence>
<reference evidence="9" key="1">
    <citation type="submission" date="2022-11" db="UniProtKB">
        <authorList>
            <consortium name="WormBaseParasite"/>
        </authorList>
    </citation>
    <scope>IDENTIFICATION</scope>
</reference>
<feature type="transmembrane region" description="Helical" evidence="6">
    <location>
        <begin position="57"/>
        <end position="78"/>
    </location>
</feature>
<evidence type="ECO:0000313" key="9">
    <source>
        <dbReference type="WBParaSite" id="PSAMB.scaffold23size113048.g481.t1"/>
    </source>
</evidence>
<keyword evidence="2 6" id="KW-0812">Transmembrane</keyword>
<evidence type="ECO:0000256" key="5">
    <source>
        <dbReference type="ARBA" id="ARBA00034769"/>
    </source>
</evidence>
<keyword evidence="6" id="KW-0869">Chloride channel</keyword>
<dbReference type="InterPro" id="IPR000615">
    <property type="entry name" value="Bestrophin"/>
</dbReference>
<feature type="transmembrane region" description="Helical" evidence="6">
    <location>
        <begin position="265"/>
        <end position="284"/>
    </location>
</feature>
<comment type="subcellular location">
    <subcellularLocation>
        <location evidence="6">Cell membrane</location>
        <topology evidence="6">Multi-pass membrane protein</topology>
    </subcellularLocation>
    <subcellularLocation>
        <location evidence="1">Membrane</location>
    </subcellularLocation>
</comment>
<keyword evidence="8" id="KW-1185">Reference proteome</keyword>
<keyword evidence="6" id="KW-0868">Chloride</keyword>
<keyword evidence="3 6" id="KW-1133">Transmembrane helix</keyword>
<dbReference type="AlphaFoldDB" id="A0A914VST1"/>
<keyword evidence="6" id="KW-0407">Ion channel</keyword>
<evidence type="ECO:0000256" key="7">
    <source>
        <dbReference type="SAM" id="MobiDB-lite"/>
    </source>
</evidence>
<keyword evidence="6" id="KW-0813">Transport</keyword>
<name>A0A914VST1_9BILA</name>
<dbReference type="GO" id="GO:0005254">
    <property type="term" value="F:chloride channel activity"/>
    <property type="evidence" value="ECO:0007669"/>
    <property type="project" value="UniProtKB-KW"/>
</dbReference>
<comment type="function">
    <text evidence="6">Forms chloride channels.</text>
</comment>